<reference evidence="1 2" key="1">
    <citation type="submission" date="2023-07" db="EMBL/GenBank/DDBJ databases">
        <title>Sorghum-associated microbial communities from plants grown in Nebraska, USA.</title>
        <authorList>
            <person name="Schachtman D."/>
        </authorList>
    </citation>
    <scope>NUCLEOTIDE SEQUENCE [LARGE SCALE GENOMIC DNA]</scope>
    <source>
        <strain evidence="1 2">4138</strain>
    </source>
</reference>
<comment type="caution">
    <text evidence="1">The sequence shown here is derived from an EMBL/GenBank/DDBJ whole genome shotgun (WGS) entry which is preliminary data.</text>
</comment>
<proteinExistence type="predicted"/>
<accession>A0ABU1W4J7</accession>
<dbReference type="Proteomes" id="UP001257909">
    <property type="component" value="Unassembled WGS sequence"/>
</dbReference>
<gene>
    <name evidence="1" type="ORF">J2W69_003854</name>
</gene>
<protein>
    <submittedName>
        <fullName evidence="1">Uncharacterized protein</fullName>
    </submittedName>
</protein>
<keyword evidence="2" id="KW-1185">Reference proteome</keyword>
<dbReference type="EMBL" id="JAVDWR010000023">
    <property type="protein sequence ID" value="MDR7122876.1"/>
    <property type="molecule type" value="Genomic_DNA"/>
</dbReference>
<evidence type="ECO:0000313" key="1">
    <source>
        <dbReference type="EMBL" id="MDR7122876.1"/>
    </source>
</evidence>
<dbReference type="RefSeq" id="WP_310281472.1">
    <property type="nucleotide sequence ID" value="NZ_JAVDWR010000023.1"/>
</dbReference>
<name>A0ABU1W4J7_9GAMM</name>
<organism evidence="1 2">
    <name type="scientific">Rheinheimera soli</name>
    <dbReference type="NCBI Taxonomy" id="443616"/>
    <lineage>
        <taxon>Bacteria</taxon>
        <taxon>Pseudomonadati</taxon>
        <taxon>Pseudomonadota</taxon>
        <taxon>Gammaproteobacteria</taxon>
        <taxon>Chromatiales</taxon>
        <taxon>Chromatiaceae</taxon>
        <taxon>Rheinheimera</taxon>
    </lineage>
</organism>
<evidence type="ECO:0000313" key="2">
    <source>
        <dbReference type="Proteomes" id="UP001257909"/>
    </source>
</evidence>
<sequence>MWTPKSKNRDKPYRVKKTGIKDENIDRQILVLHQAIAAKLLAEPALLEQVKTKLEERRDNGQLGYGAYLHWQSVLELYSQPKEFCAGITEDSPYLRKLRRRTPFVGILTEQERQLALSQHSLGTLAQVLTGF</sequence>